<dbReference type="NCBIfam" id="TIGR00256">
    <property type="entry name" value="D-aminoacyl-tRNA deacylase"/>
    <property type="match status" value="1"/>
</dbReference>
<dbReference type="EMBL" id="RXPE01000001">
    <property type="protein sequence ID" value="RTR30881.1"/>
    <property type="molecule type" value="Genomic_DNA"/>
</dbReference>
<dbReference type="InterPro" id="IPR003732">
    <property type="entry name" value="Daa-tRNA_deacyls_DTD"/>
</dbReference>
<name>A0A3S0IA00_9DEIO</name>
<comment type="function">
    <text evidence="2">An aminoacyl-tRNA editing enzyme that deacylates mischarged D-aminoacyl-tRNAs. Also deacylates mischarged glycyl-tRNA(Ala), protecting cells against glycine mischarging by AlaRS. Acts via tRNA-based rather than protein-based catalysis; rejects L-amino acids rather than detecting D-amino acids in the active site. By recycling D-aminoacyl-tRNA to D-amino acids and free tRNA molecules, this enzyme counteracts the toxicity associated with the formation of D-aminoacyl-tRNA entities in vivo and helps enforce protein L-homochirality.</text>
</comment>
<organism evidence="3 4">
    <name type="scientific">Deinococcus radiophilus</name>
    <dbReference type="NCBI Taxonomy" id="32062"/>
    <lineage>
        <taxon>Bacteria</taxon>
        <taxon>Thermotogati</taxon>
        <taxon>Deinococcota</taxon>
        <taxon>Deinococci</taxon>
        <taxon>Deinococcales</taxon>
        <taxon>Deinococcaceae</taxon>
        <taxon>Deinococcus</taxon>
    </lineage>
</organism>
<dbReference type="PANTHER" id="PTHR10472:SF5">
    <property type="entry name" value="D-AMINOACYL-TRNA DEACYLASE 1"/>
    <property type="match status" value="1"/>
</dbReference>
<keyword evidence="2" id="KW-0820">tRNA-binding</keyword>
<keyword evidence="2" id="KW-0694">RNA-binding</keyword>
<evidence type="ECO:0000256" key="1">
    <source>
        <dbReference type="ARBA" id="ARBA00009673"/>
    </source>
</evidence>
<dbReference type="RefSeq" id="WP_126350909.1">
    <property type="nucleotide sequence ID" value="NZ_CP086380.1"/>
</dbReference>
<evidence type="ECO:0000313" key="3">
    <source>
        <dbReference type="EMBL" id="RTR30881.1"/>
    </source>
</evidence>
<dbReference type="HAMAP" id="MF_00518">
    <property type="entry name" value="Deacylase_Dtd"/>
    <property type="match status" value="1"/>
</dbReference>
<comment type="catalytic activity">
    <reaction evidence="2">
        <text>glycyl-tRNA(Ala) + H2O = tRNA(Ala) + glycine + H(+)</text>
        <dbReference type="Rhea" id="RHEA:53744"/>
        <dbReference type="Rhea" id="RHEA-COMP:9657"/>
        <dbReference type="Rhea" id="RHEA-COMP:13640"/>
        <dbReference type="ChEBI" id="CHEBI:15377"/>
        <dbReference type="ChEBI" id="CHEBI:15378"/>
        <dbReference type="ChEBI" id="CHEBI:57305"/>
        <dbReference type="ChEBI" id="CHEBI:78442"/>
        <dbReference type="ChEBI" id="CHEBI:78522"/>
    </reaction>
</comment>
<feature type="short sequence motif" description="Gly-cisPro motif, important for rejection of L-amino acids" evidence="2">
    <location>
        <begin position="137"/>
        <end position="138"/>
    </location>
</feature>
<gene>
    <name evidence="2" type="primary">dtd</name>
    <name evidence="3" type="ORF">EJ104_01110</name>
</gene>
<dbReference type="Proteomes" id="UP000277766">
    <property type="component" value="Unassembled WGS sequence"/>
</dbReference>
<comment type="similarity">
    <text evidence="1 2">Belongs to the DTD family.</text>
</comment>
<dbReference type="OrthoDB" id="9801395at2"/>
<dbReference type="GO" id="GO:0051500">
    <property type="term" value="F:D-tyrosyl-tRNA(Tyr) deacylase activity"/>
    <property type="evidence" value="ECO:0007669"/>
    <property type="project" value="TreeGrafter"/>
</dbReference>
<dbReference type="InterPro" id="IPR023509">
    <property type="entry name" value="DTD-like_sf"/>
</dbReference>
<comment type="domain">
    <text evidence="2">A Gly-cisPro motif from one monomer fits into the active site of the other monomer to allow specific chiral rejection of L-amino acids.</text>
</comment>
<dbReference type="AlphaFoldDB" id="A0A3S0IA00"/>
<dbReference type="Gene3D" id="3.50.80.10">
    <property type="entry name" value="D-tyrosyl-tRNA(Tyr) deacylase"/>
    <property type="match status" value="1"/>
</dbReference>
<dbReference type="PANTHER" id="PTHR10472">
    <property type="entry name" value="D-TYROSYL-TRNA TYR DEACYLASE"/>
    <property type="match status" value="1"/>
</dbReference>
<comment type="caution">
    <text evidence="3">The sequence shown here is derived from an EMBL/GenBank/DDBJ whole genome shotgun (WGS) entry which is preliminary data.</text>
</comment>
<dbReference type="GO" id="GO:0019478">
    <property type="term" value="P:D-amino acid catabolic process"/>
    <property type="evidence" value="ECO:0007669"/>
    <property type="project" value="UniProtKB-UniRule"/>
</dbReference>
<keyword evidence="4" id="KW-1185">Reference proteome</keyword>
<comment type="catalytic activity">
    <reaction evidence="2">
        <text>a D-aminoacyl-tRNA + H2O = a tRNA + a D-alpha-amino acid + H(+)</text>
        <dbReference type="Rhea" id="RHEA:13953"/>
        <dbReference type="Rhea" id="RHEA-COMP:10123"/>
        <dbReference type="Rhea" id="RHEA-COMP:10124"/>
        <dbReference type="ChEBI" id="CHEBI:15377"/>
        <dbReference type="ChEBI" id="CHEBI:15378"/>
        <dbReference type="ChEBI" id="CHEBI:59871"/>
        <dbReference type="ChEBI" id="CHEBI:78442"/>
        <dbReference type="ChEBI" id="CHEBI:79333"/>
        <dbReference type="EC" id="3.1.1.96"/>
    </reaction>
</comment>
<dbReference type="GO" id="GO:0043908">
    <property type="term" value="F:Ser(Gly)-tRNA(Ala) hydrolase activity"/>
    <property type="evidence" value="ECO:0007669"/>
    <property type="project" value="UniProtKB-UniRule"/>
</dbReference>
<dbReference type="GO" id="GO:0106026">
    <property type="term" value="F:Gly-tRNA(Ala) deacylase activity"/>
    <property type="evidence" value="ECO:0007669"/>
    <property type="project" value="UniProtKB-UniRule"/>
</dbReference>
<proteinExistence type="inferred from homology"/>
<keyword evidence="2 3" id="KW-0378">Hydrolase</keyword>
<comment type="subunit">
    <text evidence="2">Homodimer.</text>
</comment>
<evidence type="ECO:0000256" key="2">
    <source>
        <dbReference type="HAMAP-Rule" id="MF_00518"/>
    </source>
</evidence>
<accession>A0A3S0IA00</accession>
<dbReference type="SUPFAM" id="SSF69500">
    <property type="entry name" value="DTD-like"/>
    <property type="match status" value="1"/>
</dbReference>
<evidence type="ECO:0000313" key="4">
    <source>
        <dbReference type="Proteomes" id="UP000277766"/>
    </source>
</evidence>
<dbReference type="GO" id="GO:0005737">
    <property type="term" value="C:cytoplasm"/>
    <property type="evidence" value="ECO:0007669"/>
    <property type="project" value="UniProtKB-SubCell"/>
</dbReference>
<comment type="subcellular location">
    <subcellularLocation>
        <location evidence="2">Cytoplasm</location>
    </subcellularLocation>
</comment>
<dbReference type="GO" id="GO:0000049">
    <property type="term" value="F:tRNA binding"/>
    <property type="evidence" value="ECO:0007669"/>
    <property type="project" value="UniProtKB-UniRule"/>
</dbReference>
<dbReference type="FunFam" id="3.50.80.10:FF:000001">
    <property type="entry name" value="D-aminoacyl-tRNA deacylase"/>
    <property type="match status" value="1"/>
</dbReference>
<dbReference type="EC" id="3.1.1.-" evidence="2"/>
<dbReference type="EC" id="3.1.1.96" evidence="2"/>
<keyword evidence="2" id="KW-0963">Cytoplasm</keyword>
<reference evidence="3 4" key="1">
    <citation type="submission" date="2018-12" db="EMBL/GenBank/DDBJ databases">
        <title>Deinococcus radiophilus ATCC 27603 genome sequencing and assembly.</title>
        <authorList>
            <person name="Maclea K.S."/>
            <person name="Maynard C.R."/>
        </authorList>
    </citation>
    <scope>NUCLEOTIDE SEQUENCE [LARGE SCALE GENOMIC DNA]</scope>
    <source>
        <strain evidence="3 4">ATCC 27603</strain>
    </source>
</reference>
<dbReference type="Pfam" id="PF02580">
    <property type="entry name" value="Tyr_Deacylase"/>
    <property type="match status" value="1"/>
</dbReference>
<protein>
    <recommendedName>
        <fullName evidence="2">D-aminoacyl-tRNA deacylase</fullName>
        <shortName evidence="2">DTD</shortName>
        <ecNumber evidence="2">3.1.1.96</ecNumber>
    </recommendedName>
    <alternativeName>
        <fullName evidence="2">Gly-tRNA(Ala) deacylase</fullName>
        <ecNumber evidence="2">3.1.1.-</ecNumber>
    </alternativeName>
</protein>
<sequence>MRALIQRVTHGRCTVAGKVTGQIAGGLVVLLGVGPQDTAAEATKLAQKIARLRIFGDDAGKMNLSVHDLGGEVLSISQFTLYADTRSGNRPGFSRAAPPVLAEQLYHTFNAALRSEGLTVAEGIFGADMQIDLCNDGPVTIMLDTDEWAQARG</sequence>